<proteinExistence type="inferred from homology"/>
<dbReference type="SMART" id="SM00291">
    <property type="entry name" value="ZnF_ZZ"/>
    <property type="match status" value="1"/>
</dbReference>
<dbReference type="CDD" id="cd02338">
    <property type="entry name" value="ZZ_PCMF_like"/>
    <property type="match status" value="1"/>
</dbReference>
<evidence type="ECO:0000313" key="19">
    <source>
        <dbReference type="Proteomes" id="UP001159405"/>
    </source>
</evidence>
<evidence type="ECO:0000259" key="17">
    <source>
        <dbReference type="PROSITE" id="PS50157"/>
    </source>
</evidence>
<keyword evidence="7" id="KW-0808">Transferase</keyword>
<dbReference type="Proteomes" id="UP001159405">
    <property type="component" value="Unassembled WGS sequence"/>
</dbReference>
<keyword evidence="10 14" id="KW-0863">Zinc-finger</keyword>
<evidence type="ECO:0000256" key="12">
    <source>
        <dbReference type="ARBA" id="ARBA00022833"/>
    </source>
</evidence>
<evidence type="ECO:0000256" key="3">
    <source>
        <dbReference type="ARBA" id="ARBA00004603"/>
    </source>
</evidence>
<feature type="region of interest" description="Disordered" evidence="15">
    <location>
        <begin position="164"/>
        <end position="205"/>
    </location>
</feature>
<dbReference type="InterPro" id="IPR013087">
    <property type="entry name" value="Znf_C2H2_type"/>
</dbReference>
<feature type="region of interest" description="Disordered" evidence="15">
    <location>
        <begin position="340"/>
        <end position="388"/>
    </location>
</feature>
<dbReference type="Gene3D" id="3.30.60.90">
    <property type="match status" value="1"/>
</dbReference>
<protein>
    <recommendedName>
        <fullName evidence="6">E3 ubiquitin-protein ligase KCMF1</fullName>
        <ecNumber evidence="5">2.3.2.27</ecNumber>
    </recommendedName>
</protein>
<dbReference type="PANTHER" id="PTHR12268:SF13">
    <property type="entry name" value="E3 UBIQUITIN-PROTEIN LIGASE KCMF1"/>
    <property type="match status" value="1"/>
</dbReference>
<dbReference type="EMBL" id="CALNXK010000296">
    <property type="protein sequence ID" value="CAH3181427.1"/>
    <property type="molecule type" value="Genomic_DNA"/>
</dbReference>
<reference evidence="18 19" key="1">
    <citation type="submission" date="2022-05" db="EMBL/GenBank/DDBJ databases">
        <authorList>
            <consortium name="Genoscope - CEA"/>
            <person name="William W."/>
        </authorList>
    </citation>
    <scope>NUCLEOTIDE SEQUENCE [LARGE SCALE GENOMIC DNA]</scope>
</reference>
<evidence type="ECO:0000256" key="10">
    <source>
        <dbReference type="ARBA" id="ARBA00022771"/>
    </source>
</evidence>
<comment type="catalytic activity">
    <reaction evidence="1">
        <text>S-ubiquitinyl-[E2 ubiquitin-conjugating enzyme]-L-cysteine + [acceptor protein]-L-lysine = [E2 ubiquitin-conjugating enzyme]-L-cysteine + N(6)-ubiquitinyl-[acceptor protein]-L-lysine.</text>
        <dbReference type="EC" id="2.3.2.27"/>
    </reaction>
</comment>
<comment type="similarity">
    <text evidence="4">Belongs to the KCMF1 family.</text>
</comment>
<keyword evidence="11" id="KW-0833">Ubl conjugation pathway</keyword>
<comment type="caution">
    <text evidence="18">The sequence shown here is derived from an EMBL/GenBank/DDBJ whole genome shotgun (WGS) entry which is preliminary data.</text>
</comment>
<evidence type="ECO:0000256" key="7">
    <source>
        <dbReference type="ARBA" id="ARBA00022679"/>
    </source>
</evidence>
<sequence length="404" mass="43795">MSRHEGVSCDSCSIGNFRGKRFKCLICYDYDLCSTCYENGATTTRHTADHPMQCILTRTDFELYYGGEAFTADQPQAFTCPYCGKMGFTESALQEHVTSEHSDASIEVVCPVCAALPGGDPNHVTDDFAAHLTLEHRAPSRDILISFTLLITWSARHVRRLFHPAVGGSRPRPPRPRAANMHFGGSGGSGLGSSSSSSSASGRESMDPIAELLSQLSGVRRAAQQSQPPMQSQLQLLQQQLQLERQQVQQTRERLERLPARRPMAAAAAAAAAASGSVPTTSTASAQESSSSASSSFLLARANEPSLSESEQEILERERADRSLFVQDLILSTLGSAAFRRRPRPIPDSTGPSEEFESLTIQDSTANDAARGAAESQDSNVVEQDVTVEDMEFISLETEEDKDS</sequence>
<evidence type="ECO:0000256" key="6">
    <source>
        <dbReference type="ARBA" id="ARBA00014999"/>
    </source>
</evidence>
<evidence type="ECO:0000256" key="2">
    <source>
        <dbReference type="ARBA" id="ARBA00004371"/>
    </source>
</evidence>
<feature type="domain" description="C2H2-type" evidence="17">
    <location>
        <begin position="78"/>
        <end position="106"/>
    </location>
</feature>
<evidence type="ECO:0000256" key="1">
    <source>
        <dbReference type="ARBA" id="ARBA00000900"/>
    </source>
</evidence>
<keyword evidence="12" id="KW-0862">Zinc</keyword>
<dbReference type="SMART" id="SM00355">
    <property type="entry name" value="ZnF_C2H2"/>
    <property type="match status" value="1"/>
</dbReference>
<dbReference type="EC" id="2.3.2.27" evidence="5"/>
<keyword evidence="13" id="KW-0458">Lysosome</keyword>
<evidence type="ECO:0000256" key="5">
    <source>
        <dbReference type="ARBA" id="ARBA00012483"/>
    </source>
</evidence>
<evidence type="ECO:0000256" key="4">
    <source>
        <dbReference type="ARBA" id="ARBA00010938"/>
    </source>
</evidence>
<accession>A0ABN8RV34</accession>
<evidence type="ECO:0000256" key="11">
    <source>
        <dbReference type="ARBA" id="ARBA00022786"/>
    </source>
</evidence>
<evidence type="ECO:0000256" key="13">
    <source>
        <dbReference type="ARBA" id="ARBA00023228"/>
    </source>
</evidence>
<comment type="subcellular location">
    <subcellularLocation>
        <location evidence="3">Late endosome</location>
    </subcellularLocation>
    <subcellularLocation>
        <location evidence="2">Lysosome</location>
    </subcellularLocation>
</comment>
<evidence type="ECO:0000256" key="8">
    <source>
        <dbReference type="ARBA" id="ARBA00022723"/>
    </source>
</evidence>
<dbReference type="InterPro" id="IPR008598">
    <property type="entry name" value="Di19_Zn-bd"/>
</dbReference>
<dbReference type="SUPFAM" id="SSF57850">
    <property type="entry name" value="RING/U-box"/>
    <property type="match status" value="1"/>
</dbReference>
<organism evidence="18 19">
    <name type="scientific">Porites lobata</name>
    <dbReference type="NCBI Taxonomy" id="104759"/>
    <lineage>
        <taxon>Eukaryota</taxon>
        <taxon>Metazoa</taxon>
        <taxon>Cnidaria</taxon>
        <taxon>Anthozoa</taxon>
        <taxon>Hexacorallia</taxon>
        <taxon>Scleractinia</taxon>
        <taxon>Fungiina</taxon>
        <taxon>Poritidae</taxon>
        <taxon>Porites</taxon>
    </lineage>
</organism>
<gene>
    <name evidence="18" type="ORF">PLOB_00024633</name>
</gene>
<evidence type="ECO:0000313" key="18">
    <source>
        <dbReference type="EMBL" id="CAH3181427.1"/>
    </source>
</evidence>
<dbReference type="InterPro" id="IPR043145">
    <property type="entry name" value="Znf_ZZ_sf"/>
</dbReference>
<keyword evidence="8" id="KW-0479">Metal-binding</keyword>
<evidence type="ECO:0000259" key="16">
    <source>
        <dbReference type="PROSITE" id="PS50135"/>
    </source>
</evidence>
<evidence type="ECO:0000256" key="9">
    <source>
        <dbReference type="ARBA" id="ARBA00022753"/>
    </source>
</evidence>
<name>A0ABN8RV34_9CNID</name>
<dbReference type="PROSITE" id="PS50135">
    <property type="entry name" value="ZF_ZZ_2"/>
    <property type="match status" value="1"/>
</dbReference>
<evidence type="ECO:0000256" key="15">
    <source>
        <dbReference type="SAM" id="MobiDB-lite"/>
    </source>
</evidence>
<keyword evidence="9" id="KW-0967">Endosome</keyword>
<feature type="region of interest" description="Disordered" evidence="15">
    <location>
        <begin position="248"/>
        <end position="267"/>
    </location>
</feature>
<dbReference type="PANTHER" id="PTHR12268">
    <property type="entry name" value="E3 UBIQUITIN-PROTEIN LIGASE KCMF1"/>
    <property type="match status" value="1"/>
</dbReference>
<evidence type="ECO:0000256" key="14">
    <source>
        <dbReference type="PROSITE-ProRule" id="PRU00228"/>
    </source>
</evidence>
<feature type="compositionally biased region" description="Low complexity" evidence="15">
    <location>
        <begin position="192"/>
        <end position="202"/>
    </location>
</feature>
<dbReference type="Pfam" id="PF05605">
    <property type="entry name" value="zf-Di19"/>
    <property type="match status" value="1"/>
</dbReference>
<keyword evidence="19" id="KW-1185">Reference proteome</keyword>
<dbReference type="InterPro" id="IPR000433">
    <property type="entry name" value="Znf_ZZ"/>
</dbReference>
<dbReference type="PROSITE" id="PS50157">
    <property type="entry name" value="ZINC_FINGER_C2H2_2"/>
    <property type="match status" value="1"/>
</dbReference>
<feature type="domain" description="ZZ-type" evidence="16">
    <location>
        <begin position="4"/>
        <end position="60"/>
    </location>
</feature>
<dbReference type="PROSITE" id="PS01357">
    <property type="entry name" value="ZF_ZZ_1"/>
    <property type="match status" value="1"/>
</dbReference>
<dbReference type="Pfam" id="PF00569">
    <property type="entry name" value="ZZ"/>
    <property type="match status" value="1"/>
</dbReference>
<dbReference type="InterPro" id="IPR050774">
    <property type="entry name" value="KCMF1/Dystrophin"/>
</dbReference>